<reference evidence="2" key="1">
    <citation type="submission" date="2022-04" db="EMBL/GenBank/DDBJ databases">
        <title>A functionally conserved STORR gene fusion in Papaver species that diverged 16.8 million years ago.</title>
        <authorList>
            <person name="Catania T."/>
        </authorList>
    </citation>
    <scope>NUCLEOTIDE SEQUENCE</scope>
    <source>
        <strain evidence="2">S-188037</strain>
    </source>
</reference>
<comment type="caution">
    <text evidence="2">The sequence shown here is derived from an EMBL/GenBank/DDBJ whole genome shotgun (WGS) entry which is preliminary data.</text>
</comment>
<accession>A0AAD4S9D3</accession>
<evidence type="ECO:0000256" key="1">
    <source>
        <dbReference type="SAM" id="MobiDB-lite"/>
    </source>
</evidence>
<feature type="compositionally biased region" description="Polar residues" evidence="1">
    <location>
        <begin position="1"/>
        <end position="10"/>
    </location>
</feature>
<dbReference type="AlphaFoldDB" id="A0AAD4S9D3"/>
<dbReference type="Proteomes" id="UP001202328">
    <property type="component" value="Unassembled WGS sequence"/>
</dbReference>
<name>A0AAD4S9D3_9MAGN</name>
<sequence>MRQRCCQKNTTHQRDSPTKLVGEEGDQWCTKSETKIDEPIPSEVQKIIQATTKSHKPDHDPAISLS</sequence>
<keyword evidence="3" id="KW-1185">Reference proteome</keyword>
<evidence type="ECO:0000313" key="2">
    <source>
        <dbReference type="EMBL" id="KAI3877896.1"/>
    </source>
</evidence>
<feature type="region of interest" description="Disordered" evidence="1">
    <location>
        <begin position="1"/>
        <end position="24"/>
    </location>
</feature>
<gene>
    <name evidence="2" type="ORF">MKW98_027079</name>
</gene>
<organism evidence="2 3">
    <name type="scientific">Papaver atlanticum</name>
    <dbReference type="NCBI Taxonomy" id="357466"/>
    <lineage>
        <taxon>Eukaryota</taxon>
        <taxon>Viridiplantae</taxon>
        <taxon>Streptophyta</taxon>
        <taxon>Embryophyta</taxon>
        <taxon>Tracheophyta</taxon>
        <taxon>Spermatophyta</taxon>
        <taxon>Magnoliopsida</taxon>
        <taxon>Ranunculales</taxon>
        <taxon>Papaveraceae</taxon>
        <taxon>Papaveroideae</taxon>
        <taxon>Papaver</taxon>
    </lineage>
</organism>
<protein>
    <submittedName>
        <fullName evidence="2">Uncharacterized protein</fullName>
    </submittedName>
</protein>
<proteinExistence type="predicted"/>
<evidence type="ECO:0000313" key="3">
    <source>
        <dbReference type="Proteomes" id="UP001202328"/>
    </source>
</evidence>
<dbReference type="EMBL" id="JAJJMB010012347">
    <property type="protein sequence ID" value="KAI3877896.1"/>
    <property type="molecule type" value="Genomic_DNA"/>
</dbReference>